<dbReference type="InterPro" id="IPR016454">
    <property type="entry name" value="Cysteine_dSase"/>
</dbReference>
<evidence type="ECO:0000256" key="5">
    <source>
        <dbReference type="ARBA" id="ARBA00022679"/>
    </source>
</evidence>
<keyword evidence="13" id="KW-1185">Reference proteome</keyword>
<dbReference type="InterPro" id="IPR015422">
    <property type="entry name" value="PyrdxlP-dep_Trfase_small"/>
</dbReference>
<evidence type="ECO:0000256" key="4">
    <source>
        <dbReference type="ARBA" id="ARBA00013558"/>
    </source>
</evidence>
<dbReference type="InterPro" id="IPR015421">
    <property type="entry name" value="PyrdxlP-dep_Trfase_major"/>
</dbReference>
<name>A0ABT8SKW4_9CAUL</name>
<dbReference type="RefSeq" id="WP_302109025.1">
    <property type="nucleotide sequence ID" value="NZ_JAUKTR010000001.1"/>
</dbReference>
<evidence type="ECO:0000256" key="3">
    <source>
        <dbReference type="ARBA" id="ARBA00006490"/>
    </source>
</evidence>
<keyword evidence="9" id="KW-0411">Iron-sulfur</keyword>
<dbReference type="EMBL" id="JAUKTR010000001">
    <property type="protein sequence ID" value="MDO1558619.1"/>
    <property type="molecule type" value="Genomic_DNA"/>
</dbReference>
<comment type="cofactor">
    <cofactor evidence="1">
        <name>pyridoxal 5'-phosphate</name>
        <dbReference type="ChEBI" id="CHEBI:597326"/>
    </cofactor>
</comment>
<gene>
    <name evidence="12" type="ORF">Q0812_04150</name>
</gene>
<dbReference type="PANTHER" id="PTHR11601">
    <property type="entry name" value="CYSTEINE DESULFURYLASE FAMILY MEMBER"/>
    <property type="match status" value="1"/>
</dbReference>
<evidence type="ECO:0000256" key="1">
    <source>
        <dbReference type="ARBA" id="ARBA00001933"/>
    </source>
</evidence>
<proteinExistence type="inferred from homology"/>
<sequence length="377" mass="39310">MSNTAVYLDYNASGLVRPQVIEAMAEALAAGGNPNAVHALGRKARARVETARAEVAELVGGDAASVVFSSGGTESNNQAIASAIKAGCERLIICATEHPCVSETAACCGVEVELIPVTDRGLIDLEWLKDRLENGPRAFVAVHHANNESGVIQPVAEAAALTHEHGGWMHVDAIQTAGKIVVDMAELGADTLTLSAHKLGGPQGVGALIYRDQAPVVRVIHGSGQERGLRAGTENVAGIVGFGVSARLAAQEVPYSAAHVGWRDAAEARVKALGATVIGEGAPRLPNTLFMAVPDWESPSQLMTLDLQGIMVSAGMACSSGKSKPSKAITAMGLHDVALGAIRVSGGWGTTEADWTRFADAWTSEYEKRRARRETAA</sequence>
<dbReference type="Proteomes" id="UP001169063">
    <property type="component" value="Unassembled WGS sequence"/>
</dbReference>
<evidence type="ECO:0000259" key="11">
    <source>
        <dbReference type="Pfam" id="PF00266"/>
    </source>
</evidence>
<keyword evidence="8" id="KW-0408">Iron</keyword>
<comment type="catalytic activity">
    <reaction evidence="10">
        <text>(sulfur carrier)-H + L-cysteine = (sulfur carrier)-SH + L-alanine</text>
        <dbReference type="Rhea" id="RHEA:43892"/>
        <dbReference type="Rhea" id="RHEA-COMP:14737"/>
        <dbReference type="Rhea" id="RHEA-COMP:14739"/>
        <dbReference type="ChEBI" id="CHEBI:29917"/>
        <dbReference type="ChEBI" id="CHEBI:35235"/>
        <dbReference type="ChEBI" id="CHEBI:57972"/>
        <dbReference type="ChEBI" id="CHEBI:64428"/>
        <dbReference type="EC" id="2.8.1.7"/>
    </reaction>
</comment>
<dbReference type="InterPro" id="IPR000192">
    <property type="entry name" value="Aminotrans_V_dom"/>
</dbReference>
<organism evidence="12 13">
    <name type="scientific">Peiella sedimenti</name>
    <dbReference type="NCBI Taxonomy" id="3061083"/>
    <lineage>
        <taxon>Bacteria</taxon>
        <taxon>Pseudomonadati</taxon>
        <taxon>Pseudomonadota</taxon>
        <taxon>Alphaproteobacteria</taxon>
        <taxon>Caulobacterales</taxon>
        <taxon>Caulobacteraceae</taxon>
        <taxon>Peiella</taxon>
    </lineage>
</organism>
<dbReference type="PIRSF" id="PIRSF005572">
    <property type="entry name" value="NifS"/>
    <property type="match status" value="1"/>
</dbReference>
<dbReference type="Gene3D" id="3.40.640.10">
    <property type="entry name" value="Type I PLP-dependent aspartate aminotransferase-like (Major domain)"/>
    <property type="match status" value="1"/>
</dbReference>
<protein>
    <recommendedName>
        <fullName evidence="4">Cysteine desulfurase</fullName>
    </recommendedName>
</protein>
<comment type="caution">
    <text evidence="12">The sequence shown here is derived from an EMBL/GenBank/DDBJ whole genome shotgun (WGS) entry which is preliminary data.</text>
</comment>
<evidence type="ECO:0000256" key="6">
    <source>
        <dbReference type="ARBA" id="ARBA00022723"/>
    </source>
</evidence>
<evidence type="ECO:0000256" key="7">
    <source>
        <dbReference type="ARBA" id="ARBA00022898"/>
    </source>
</evidence>
<accession>A0ABT8SKW4</accession>
<feature type="domain" description="Aminotransferase class V" evidence="11">
    <location>
        <begin position="6"/>
        <end position="354"/>
    </location>
</feature>
<evidence type="ECO:0000256" key="9">
    <source>
        <dbReference type="ARBA" id="ARBA00023014"/>
    </source>
</evidence>
<evidence type="ECO:0000256" key="8">
    <source>
        <dbReference type="ARBA" id="ARBA00023004"/>
    </source>
</evidence>
<dbReference type="InterPro" id="IPR015424">
    <property type="entry name" value="PyrdxlP-dep_Trfase"/>
</dbReference>
<dbReference type="Pfam" id="PF00266">
    <property type="entry name" value="Aminotran_5"/>
    <property type="match status" value="1"/>
</dbReference>
<keyword evidence="7" id="KW-0663">Pyridoxal phosphate</keyword>
<evidence type="ECO:0000256" key="2">
    <source>
        <dbReference type="ARBA" id="ARBA00003120"/>
    </source>
</evidence>
<dbReference type="Gene3D" id="3.90.1150.10">
    <property type="entry name" value="Aspartate Aminotransferase, domain 1"/>
    <property type="match status" value="1"/>
</dbReference>
<comment type="function">
    <text evidence="2">Catalyzes the removal of elemental sulfur atoms from cysteine to produce alanine. Seems to participate in the biosynthesis of the nitrogenase metalloclusters by providing the inorganic sulfur required for the Fe-S core formation.</text>
</comment>
<dbReference type="SUPFAM" id="SSF53383">
    <property type="entry name" value="PLP-dependent transferases"/>
    <property type="match status" value="1"/>
</dbReference>
<evidence type="ECO:0000313" key="13">
    <source>
        <dbReference type="Proteomes" id="UP001169063"/>
    </source>
</evidence>
<keyword evidence="6" id="KW-0479">Metal-binding</keyword>
<reference evidence="12" key="1">
    <citation type="submission" date="2023-07" db="EMBL/GenBank/DDBJ databases">
        <title>Brevundimonas soil sp. nov., isolated from the soil of chemical plant.</title>
        <authorList>
            <person name="Wu N."/>
        </authorList>
    </citation>
    <scope>NUCLEOTIDE SEQUENCE</scope>
    <source>
        <strain evidence="12">XZ-24</strain>
    </source>
</reference>
<dbReference type="PANTHER" id="PTHR11601:SF34">
    <property type="entry name" value="CYSTEINE DESULFURASE"/>
    <property type="match status" value="1"/>
</dbReference>
<keyword evidence="5" id="KW-0808">Transferase</keyword>
<dbReference type="Gene3D" id="1.10.260.50">
    <property type="match status" value="1"/>
</dbReference>
<evidence type="ECO:0000256" key="10">
    <source>
        <dbReference type="ARBA" id="ARBA00050776"/>
    </source>
</evidence>
<comment type="similarity">
    <text evidence="3">Belongs to the class-V pyridoxal-phosphate-dependent aminotransferase family. NifS/IscS subfamily.</text>
</comment>
<evidence type="ECO:0000313" key="12">
    <source>
        <dbReference type="EMBL" id="MDO1558619.1"/>
    </source>
</evidence>